<feature type="transmembrane region" description="Helical" evidence="1">
    <location>
        <begin position="198"/>
        <end position="222"/>
    </location>
</feature>
<accession>A0A6P2BQI5</accession>
<feature type="transmembrane region" description="Helical" evidence="1">
    <location>
        <begin position="72"/>
        <end position="89"/>
    </location>
</feature>
<dbReference type="RefSeq" id="WP_145862330.1">
    <property type="nucleotide sequence ID" value="NZ_RPFW01000014.1"/>
</dbReference>
<evidence type="ECO:0000313" key="3">
    <source>
        <dbReference type="Proteomes" id="UP000460272"/>
    </source>
</evidence>
<feature type="transmembrane region" description="Helical" evidence="1">
    <location>
        <begin position="6"/>
        <end position="26"/>
    </location>
</feature>
<gene>
    <name evidence="2" type="ORF">EAS64_42095</name>
</gene>
<dbReference type="EMBL" id="RPFW01000014">
    <property type="protein sequence ID" value="TVY99037.1"/>
    <property type="molecule type" value="Genomic_DNA"/>
</dbReference>
<evidence type="ECO:0008006" key="4">
    <source>
        <dbReference type="Google" id="ProtNLM"/>
    </source>
</evidence>
<keyword evidence="1" id="KW-0472">Membrane</keyword>
<dbReference type="OrthoDB" id="4627762at2"/>
<keyword evidence="1" id="KW-0812">Transmembrane</keyword>
<evidence type="ECO:0000256" key="1">
    <source>
        <dbReference type="SAM" id="Phobius"/>
    </source>
</evidence>
<reference evidence="2 3" key="1">
    <citation type="submission" date="2018-11" db="EMBL/GenBank/DDBJ databases">
        <title>Trebonia kvetii gen.nov., sp.nov., a novel acidophilic actinobacterium, and proposal of the new actinobacterial family Treboniaceae fam. nov.</title>
        <authorList>
            <person name="Rapoport D."/>
            <person name="Sagova-Mareckova M."/>
            <person name="Sedlacek I."/>
            <person name="Provaznik J."/>
            <person name="Kralova S."/>
            <person name="Pavlinic D."/>
            <person name="Benes V."/>
            <person name="Kopecky J."/>
        </authorList>
    </citation>
    <scope>NUCLEOTIDE SEQUENCE [LARGE SCALE GENOMIC DNA]</scope>
    <source>
        <strain evidence="2 3">15Tr583</strain>
    </source>
</reference>
<proteinExistence type="predicted"/>
<feature type="transmembrane region" description="Helical" evidence="1">
    <location>
        <begin position="149"/>
        <end position="177"/>
    </location>
</feature>
<dbReference type="Proteomes" id="UP000460272">
    <property type="component" value="Unassembled WGS sequence"/>
</dbReference>
<keyword evidence="3" id="KW-1185">Reference proteome</keyword>
<feature type="transmembrane region" description="Helical" evidence="1">
    <location>
        <begin position="120"/>
        <end position="143"/>
    </location>
</feature>
<protein>
    <recommendedName>
        <fullName evidence="4">GAP family protein</fullName>
    </recommendedName>
</protein>
<dbReference type="InterPro" id="IPR021315">
    <property type="entry name" value="Gap/Sap"/>
</dbReference>
<name>A0A6P2BQI5_9ACTN</name>
<dbReference type="AlphaFoldDB" id="A0A6P2BQI5"/>
<evidence type="ECO:0000313" key="2">
    <source>
        <dbReference type="EMBL" id="TVY99037.1"/>
    </source>
</evidence>
<organism evidence="2 3">
    <name type="scientific">Trebonia kvetii</name>
    <dbReference type="NCBI Taxonomy" id="2480626"/>
    <lineage>
        <taxon>Bacteria</taxon>
        <taxon>Bacillati</taxon>
        <taxon>Actinomycetota</taxon>
        <taxon>Actinomycetes</taxon>
        <taxon>Streptosporangiales</taxon>
        <taxon>Treboniaceae</taxon>
        <taxon>Trebonia</taxon>
    </lineage>
</organism>
<feature type="transmembrane region" description="Helical" evidence="1">
    <location>
        <begin position="38"/>
        <end position="60"/>
    </location>
</feature>
<comment type="caution">
    <text evidence="2">The sequence shown here is derived from an EMBL/GenBank/DDBJ whole genome shotgun (WGS) entry which is preliminary data.</text>
</comment>
<sequence>MIAEAAGFALLASISPTTLLVMAVFLGSESPRSIATSFTVGAIVMTVTAAVASLFILRAVGLNLSINHNPLYGLRLGLGVLALASAIVVRYRGRPEPAEPDQPAGGGVVGRLVEKTTPRAAFAAGLILFAPSVTFLAAVQVIATANTGVLVTLTGILIVIALSAVAAWLPLLAYLVAPDATTGRLKAINGWLRAQGRALGAAALAIAGLALVVNGALGLAGVF</sequence>
<keyword evidence="1" id="KW-1133">Transmembrane helix</keyword>
<dbReference type="Pfam" id="PF11139">
    <property type="entry name" value="SfLAP"/>
    <property type="match status" value="1"/>
</dbReference>